<evidence type="ECO:0000313" key="1">
    <source>
        <dbReference type="EMBL" id="VDN81884.1"/>
    </source>
</evidence>
<protein>
    <submittedName>
        <fullName evidence="3">Secreted protein</fullName>
    </submittedName>
</protein>
<reference evidence="3" key="1">
    <citation type="submission" date="2017-02" db="UniProtKB">
        <authorList>
            <consortium name="WormBaseParasite"/>
        </authorList>
    </citation>
    <scope>IDENTIFICATION</scope>
</reference>
<keyword evidence="2" id="KW-1185">Reference proteome</keyword>
<dbReference type="AlphaFoldDB" id="A0A0N4SY97"/>
<name>A0A0N4SY97_BRUPA</name>
<reference evidence="1 2" key="2">
    <citation type="submission" date="2018-11" db="EMBL/GenBank/DDBJ databases">
        <authorList>
            <consortium name="Pathogen Informatics"/>
        </authorList>
    </citation>
    <scope>NUCLEOTIDE SEQUENCE [LARGE SCALE GENOMIC DNA]</scope>
</reference>
<accession>A0A0N4SY97</accession>
<evidence type="ECO:0000313" key="2">
    <source>
        <dbReference type="Proteomes" id="UP000278627"/>
    </source>
</evidence>
<dbReference type="Proteomes" id="UP000278627">
    <property type="component" value="Unassembled WGS sequence"/>
</dbReference>
<sequence length="83" mass="9744">MVRSACEPARAGSFRFTMRVLSCLPCWEDKSNDRQRCMWKLLTRIDNGQSTSNKRHKKDKKVATRCHMTIYETNCGMDEDRRG</sequence>
<dbReference type="EMBL" id="UZAD01000036">
    <property type="protein sequence ID" value="VDN81884.1"/>
    <property type="molecule type" value="Genomic_DNA"/>
</dbReference>
<gene>
    <name evidence="1" type="ORF">BPAG_LOCUS698</name>
</gene>
<proteinExistence type="predicted"/>
<evidence type="ECO:0000313" key="3">
    <source>
        <dbReference type="WBParaSite" id="BPAG_0000069701-mRNA-1"/>
    </source>
</evidence>
<dbReference type="WBParaSite" id="BPAG_0000069701-mRNA-1">
    <property type="protein sequence ID" value="BPAG_0000069701-mRNA-1"/>
    <property type="gene ID" value="BPAG_0000069701"/>
</dbReference>
<organism evidence="3">
    <name type="scientific">Brugia pahangi</name>
    <name type="common">Filarial nematode worm</name>
    <dbReference type="NCBI Taxonomy" id="6280"/>
    <lineage>
        <taxon>Eukaryota</taxon>
        <taxon>Metazoa</taxon>
        <taxon>Ecdysozoa</taxon>
        <taxon>Nematoda</taxon>
        <taxon>Chromadorea</taxon>
        <taxon>Rhabditida</taxon>
        <taxon>Spirurina</taxon>
        <taxon>Spiruromorpha</taxon>
        <taxon>Filarioidea</taxon>
        <taxon>Onchocercidae</taxon>
        <taxon>Brugia</taxon>
    </lineage>
</organism>